<protein>
    <recommendedName>
        <fullName evidence="1">DUF5689 domain-containing protein</fullName>
    </recommendedName>
</protein>
<dbReference type="EMBL" id="SJZI01000008">
    <property type="protein sequence ID" value="TCJ17751.1"/>
    <property type="molecule type" value="Genomic_DNA"/>
</dbReference>
<keyword evidence="3" id="KW-1185">Reference proteome</keyword>
<organism evidence="2 3">
    <name type="scientific">Flaviaesturariibacter flavus</name>
    <dbReference type="NCBI Taxonomy" id="2502780"/>
    <lineage>
        <taxon>Bacteria</taxon>
        <taxon>Pseudomonadati</taxon>
        <taxon>Bacteroidota</taxon>
        <taxon>Chitinophagia</taxon>
        <taxon>Chitinophagales</taxon>
        <taxon>Chitinophagaceae</taxon>
        <taxon>Flaviaestuariibacter</taxon>
    </lineage>
</organism>
<dbReference type="Proteomes" id="UP000295334">
    <property type="component" value="Unassembled WGS sequence"/>
</dbReference>
<evidence type="ECO:0000313" key="2">
    <source>
        <dbReference type="EMBL" id="TCJ17751.1"/>
    </source>
</evidence>
<evidence type="ECO:0000313" key="3">
    <source>
        <dbReference type="Proteomes" id="UP000295334"/>
    </source>
</evidence>
<name>A0A4R1BK63_9BACT</name>
<accession>A0A4R1BK63</accession>
<feature type="domain" description="DUF5689" evidence="1">
    <location>
        <begin position="43"/>
        <end position="268"/>
    </location>
</feature>
<sequence>MNRISLKKFMAAGLATITGALVLVSCKRTYDAPPPAGVPGIVANISIKDLKALDSIPYSVYHITQDYVIRGVVNMDDKSGNYYQQISIQDSTGGIILRLAGSNLNTQYPVGRELFVKVKDLYIGEYGGMLQLGGGADSINGGVTMLSPVLQDRFIFKGALNQPVVPKLVDIASLTTDRQSIYANTLIEVRNYEFAAADTAKGFADVGASGNRVARGCSLPTSANITVRTSNFSNFANVSVPNGNGTLRGIYSFFGSTKQLSVRDTSDVQFYGLRCGATTPPPPTGGSGSTITLGTTSPYTINFNSLASGLPAGVRVGTASSATSNDTSAQLVTTATQLYWNATGGGWKSLASATSSTVTQGSGNTEQDASTDRALAVRQTGSIGDPGASVSFILANTTGKNNLKFEFELQNLDPSSGRSTVWAVEYAIGDTPASWTAVTPASGSLTTGGTTTAWGPSNIVVNLPAATWNQSQKVWVRVIARSATTGGGNRATSGFDNAKFSWN</sequence>
<dbReference type="AlphaFoldDB" id="A0A4R1BK63"/>
<reference evidence="2 3" key="1">
    <citation type="submission" date="2019-03" db="EMBL/GenBank/DDBJ databases">
        <authorList>
            <person name="Kim M.K.M."/>
        </authorList>
    </citation>
    <scope>NUCLEOTIDE SEQUENCE [LARGE SCALE GENOMIC DNA]</scope>
    <source>
        <strain evidence="2 3">17J68-12</strain>
    </source>
</reference>
<gene>
    <name evidence="2" type="ORF">EPD60_06070</name>
</gene>
<dbReference type="RefSeq" id="WP_131447871.1">
    <property type="nucleotide sequence ID" value="NZ_SJZI01000008.1"/>
</dbReference>
<evidence type="ECO:0000259" key="1">
    <source>
        <dbReference type="Pfam" id="PF18942"/>
    </source>
</evidence>
<dbReference type="OrthoDB" id="1492759at2"/>
<dbReference type="PROSITE" id="PS51257">
    <property type="entry name" value="PROKAR_LIPOPROTEIN"/>
    <property type="match status" value="1"/>
</dbReference>
<comment type="caution">
    <text evidence="2">The sequence shown here is derived from an EMBL/GenBank/DDBJ whole genome shotgun (WGS) entry which is preliminary data.</text>
</comment>
<dbReference type="InterPro" id="IPR043744">
    <property type="entry name" value="DUF5689"/>
</dbReference>
<proteinExistence type="predicted"/>
<dbReference type="Pfam" id="PF18942">
    <property type="entry name" value="DUF5689"/>
    <property type="match status" value="1"/>
</dbReference>